<dbReference type="RefSeq" id="WP_422396523.1">
    <property type="nucleotide sequence ID" value="NZ_LR134117.1"/>
</dbReference>
<reference evidence="1 2" key="1">
    <citation type="submission" date="2018-12" db="EMBL/GenBank/DDBJ databases">
        <authorList>
            <consortium name="Pathogen Informatics"/>
        </authorList>
    </citation>
    <scope>NUCLEOTIDE SEQUENCE [LARGE SCALE GENOMIC DNA]</scope>
    <source>
        <strain evidence="1 2">NCTC11214</strain>
    </source>
</reference>
<evidence type="ECO:0000313" key="1">
    <source>
        <dbReference type="EMBL" id="VDZ62115.1"/>
    </source>
</evidence>
<dbReference type="AlphaFoldDB" id="A0A3S4DQA3"/>
<name>A0A3S4DQA3_SEROD</name>
<organism evidence="1 2">
    <name type="scientific">Serratia odorifera</name>
    <dbReference type="NCBI Taxonomy" id="618"/>
    <lineage>
        <taxon>Bacteria</taxon>
        <taxon>Pseudomonadati</taxon>
        <taxon>Pseudomonadota</taxon>
        <taxon>Gammaproteobacteria</taxon>
        <taxon>Enterobacterales</taxon>
        <taxon>Yersiniaceae</taxon>
        <taxon>Serratia</taxon>
    </lineage>
</organism>
<gene>
    <name evidence="1" type="ORF">NCTC11214_03998</name>
</gene>
<dbReference type="EMBL" id="LR134117">
    <property type="protein sequence ID" value="VDZ62115.1"/>
    <property type="molecule type" value="Genomic_DNA"/>
</dbReference>
<sequence length="99" mass="11062">MKFSQNFTLKHDALDFSTYFPGSKNTIKTTHYQYANRISQSWALAVLSRVFPGILHYDSPTGSVGTFAGVASISSRAGFSLFQGKRDLFFGITCLFHVR</sequence>
<proteinExistence type="predicted"/>
<protein>
    <submittedName>
        <fullName evidence="1">Uncharacterized protein</fullName>
    </submittedName>
</protein>
<accession>A0A3S4DQA3</accession>
<dbReference type="KEGG" id="sof:NCTC11214_03998"/>
<evidence type="ECO:0000313" key="2">
    <source>
        <dbReference type="Proteomes" id="UP000281391"/>
    </source>
</evidence>
<dbReference type="Proteomes" id="UP000281391">
    <property type="component" value="Chromosome"/>
</dbReference>